<dbReference type="EMBL" id="FRCA01000001">
    <property type="protein sequence ID" value="SHL34930.1"/>
    <property type="molecule type" value="Genomic_DNA"/>
</dbReference>
<dbReference type="Gene3D" id="1.10.10.10">
    <property type="entry name" value="Winged helix-like DNA-binding domain superfamily/Winged helix DNA-binding domain"/>
    <property type="match status" value="1"/>
</dbReference>
<gene>
    <name evidence="2" type="ORF">SAMN05660971_00275</name>
</gene>
<sequence>MATLSNTTQSNKTLSNTTQKSATQKSTTPSKTRTSFYRRLYVAHLIDQGIASVPDLMKATGMPRRTAQDTLAALEELHIDCRFIAEPGQRHNIGHYAIEGWGPIDPRWIAEHAQQLREALGYPAIGSSDPDQ</sequence>
<organism evidence="2 3">
    <name type="scientific">Halomonas cupida</name>
    <dbReference type="NCBI Taxonomy" id="44933"/>
    <lineage>
        <taxon>Bacteria</taxon>
        <taxon>Pseudomonadati</taxon>
        <taxon>Pseudomonadota</taxon>
        <taxon>Gammaproteobacteria</taxon>
        <taxon>Oceanospirillales</taxon>
        <taxon>Halomonadaceae</taxon>
        <taxon>Halomonas</taxon>
    </lineage>
</organism>
<dbReference type="InterPro" id="IPR036388">
    <property type="entry name" value="WH-like_DNA-bd_sf"/>
</dbReference>
<proteinExistence type="predicted"/>
<feature type="region of interest" description="Disordered" evidence="1">
    <location>
        <begin position="1"/>
        <end position="32"/>
    </location>
</feature>
<evidence type="ECO:0000313" key="3">
    <source>
        <dbReference type="Proteomes" id="UP000184123"/>
    </source>
</evidence>
<dbReference type="Pfam" id="PF09904">
    <property type="entry name" value="HTH_43"/>
    <property type="match status" value="1"/>
</dbReference>
<feature type="compositionally biased region" description="Low complexity" evidence="1">
    <location>
        <begin position="17"/>
        <end position="32"/>
    </location>
</feature>
<protein>
    <recommendedName>
        <fullName evidence="4">Helix-turn-helix domain-containing protein</fullName>
    </recommendedName>
</protein>
<evidence type="ECO:0008006" key="4">
    <source>
        <dbReference type="Google" id="ProtNLM"/>
    </source>
</evidence>
<feature type="compositionally biased region" description="Polar residues" evidence="1">
    <location>
        <begin position="1"/>
        <end position="16"/>
    </location>
</feature>
<dbReference type="AlphaFoldDB" id="A0A1M6ZWZ0"/>
<dbReference type="Proteomes" id="UP000184123">
    <property type="component" value="Unassembled WGS sequence"/>
</dbReference>
<dbReference type="OrthoDB" id="5735527at2"/>
<evidence type="ECO:0000313" key="2">
    <source>
        <dbReference type="EMBL" id="SHL34930.1"/>
    </source>
</evidence>
<dbReference type="InterPro" id="IPR017162">
    <property type="entry name" value="UCP037266"/>
</dbReference>
<name>A0A1M6ZWZ0_9GAMM</name>
<evidence type="ECO:0000256" key="1">
    <source>
        <dbReference type="SAM" id="MobiDB-lite"/>
    </source>
</evidence>
<reference evidence="2 3" key="1">
    <citation type="submission" date="2016-11" db="EMBL/GenBank/DDBJ databases">
        <authorList>
            <person name="Jaros S."/>
            <person name="Januszkiewicz K."/>
            <person name="Wedrychowicz H."/>
        </authorList>
    </citation>
    <scope>NUCLEOTIDE SEQUENCE [LARGE SCALE GENOMIC DNA]</scope>
    <source>
        <strain evidence="2 3">DSM 4740</strain>
    </source>
</reference>
<accession>A0A1M6ZWZ0</accession>
<dbReference type="STRING" id="44933.SAMN05660971_00275"/>